<evidence type="ECO:0000313" key="2">
    <source>
        <dbReference type="Proteomes" id="UP000060699"/>
    </source>
</evidence>
<dbReference type="RefSeq" id="WP_058933444.1">
    <property type="nucleotide sequence ID" value="NZ_CP013729.1"/>
</dbReference>
<proteinExistence type="predicted"/>
<dbReference type="EMBL" id="CP013729">
    <property type="protein sequence ID" value="ALV04881.1"/>
    <property type="molecule type" value="Genomic_DNA"/>
</dbReference>
<dbReference type="KEGG" id="rdp:RD2015_378"/>
<accession>A0A0U2TXF7</accession>
<dbReference type="Proteomes" id="UP000060699">
    <property type="component" value="Chromosome"/>
</dbReference>
<name>A0A0U2TXF7_9BURK</name>
<gene>
    <name evidence="1" type="ORF">RD2015_378</name>
</gene>
<keyword evidence="2" id="KW-1185">Reference proteome</keyword>
<organism evidence="1 2">
    <name type="scientific">Roseateles depolymerans</name>
    <dbReference type="NCBI Taxonomy" id="76731"/>
    <lineage>
        <taxon>Bacteria</taxon>
        <taxon>Pseudomonadati</taxon>
        <taxon>Pseudomonadota</taxon>
        <taxon>Betaproteobacteria</taxon>
        <taxon>Burkholderiales</taxon>
        <taxon>Sphaerotilaceae</taxon>
        <taxon>Roseateles</taxon>
    </lineage>
</organism>
<dbReference type="STRING" id="76731.RD2015_378"/>
<protein>
    <submittedName>
        <fullName evidence="1">Uncharacterized protein</fullName>
    </submittedName>
</protein>
<reference evidence="1 2" key="1">
    <citation type="submission" date="2015-12" db="EMBL/GenBank/DDBJ databases">
        <title>Complete genome of Roseateles depolymerans KCTC 42856.</title>
        <authorList>
            <person name="Kim K.M."/>
        </authorList>
    </citation>
    <scope>NUCLEOTIDE SEQUENCE [LARGE SCALE GENOMIC DNA]</scope>
    <source>
        <strain evidence="1 2">KCTC 42856</strain>
    </source>
</reference>
<sequence length="236" mass="24803">MSNSPEYLFPLPGLVGSIYKVGADQWTAINDQAAAVVEAQSIKQLITRYIPNYPTLLPACIAWRAQTYQGLIEQAVLVGTFAASVPEVLSKIQQDVANMADDDALPSSQQFLWRVQFDSLAHHAGMVLTSVSALTPAVTTFVTENQTADVALDQIASSLPVGWQSIAGPLVDLSSGFAALDGGWNSIATQLQGLATGQANFTTAGQVRAALAAALPAWAALEQSAVAFDQHATSST</sequence>
<dbReference type="AlphaFoldDB" id="A0A0U2TXF7"/>
<evidence type="ECO:0000313" key="1">
    <source>
        <dbReference type="EMBL" id="ALV04881.1"/>
    </source>
</evidence>